<name>A0A0C2MB40_THEKT</name>
<keyword evidence="4" id="KW-0967">Endosome</keyword>
<dbReference type="SUPFAM" id="SSF140111">
    <property type="entry name" value="Endosomal sorting complex assembly domain"/>
    <property type="match status" value="1"/>
</dbReference>
<gene>
    <name evidence="11" type="ORF">RF11_07121</name>
</gene>
<evidence type="ECO:0000256" key="4">
    <source>
        <dbReference type="ARBA" id="ARBA00022753"/>
    </source>
</evidence>
<evidence type="ECO:0000256" key="8">
    <source>
        <dbReference type="SAM" id="MobiDB-lite"/>
    </source>
</evidence>
<evidence type="ECO:0000313" key="12">
    <source>
        <dbReference type="Proteomes" id="UP000031668"/>
    </source>
</evidence>
<comment type="caution">
    <text evidence="11">The sequence shown here is derived from an EMBL/GenBank/DDBJ whole genome shotgun (WGS) entry which is preliminary data.</text>
</comment>
<dbReference type="Gene3D" id="6.10.140.820">
    <property type="match status" value="1"/>
</dbReference>
<evidence type="ECO:0000256" key="3">
    <source>
        <dbReference type="ARBA" id="ARBA00022448"/>
    </source>
</evidence>
<dbReference type="GO" id="GO:0008333">
    <property type="term" value="P:endosome to lysosome transport"/>
    <property type="evidence" value="ECO:0007669"/>
    <property type="project" value="TreeGrafter"/>
</dbReference>
<dbReference type="InterPro" id="IPR052070">
    <property type="entry name" value="ESCRT-I_UEV_domain"/>
</dbReference>
<organism evidence="11 12">
    <name type="scientific">Thelohanellus kitauei</name>
    <name type="common">Myxosporean</name>
    <dbReference type="NCBI Taxonomy" id="669202"/>
    <lineage>
        <taxon>Eukaryota</taxon>
        <taxon>Metazoa</taxon>
        <taxon>Cnidaria</taxon>
        <taxon>Myxozoa</taxon>
        <taxon>Myxosporea</taxon>
        <taxon>Bivalvulida</taxon>
        <taxon>Platysporina</taxon>
        <taxon>Myxobolidae</taxon>
        <taxon>Thelohanellus</taxon>
    </lineage>
</organism>
<dbReference type="InterPro" id="IPR017916">
    <property type="entry name" value="SB_dom"/>
</dbReference>
<feature type="compositionally biased region" description="Polar residues" evidence="8">
    <location>
        <begin position="53"/>
        <end position="70"/>
    </location>
</feature>
<dbReference type="InterPro" id="IPR008883">
    <property type="entry name" value="UEV_N"/>
</dbReference>
<dbReference type="GO" id="GO:0015031">
    <property type="term" value="P:protein transport"/>
    <property type="evidence" value="ECO:0007669"/>
    <property type="project" value="UniProtKB-UniRule"/>
</dbReference>
<dbReference type="PROSITE" id="PS51312">
    <property type="entry name" value="SB"/>
    <property type="match status" value="1"/>
</dbReference>
<proteinExistence type="inferred from homology"/>
<dbReference type="GO" id="GO:0000813">
    <property type="term" value="C:ESCRT I complex"/>
    <property type="evidence" value="ECO:0007669"/>
    <property type="project" value="TreeGrafter"/>
</dbReference>
<keyword evidence="6" id="KW-0175">Coiled coil</keyword>
<protein>
    <submittedName>
        <fullName evidence="11">Tumor susceptibility protein</fullName>
    </submittedName>
</protein>
<evidence type="ECO:0000259" key="9">
    <source>
        <dbReference type="PROSITE" id="PS51312"/>
    </source>
</evidence>
<dbReference type="InterPro" id="IPR037202">
    <property type="entry name" value="ESCRT_assembly_dom"/>
</dbReference>
<evidence type="ECO:0000256" key="6">
    <source>
        <dbReference type="ARBA" id="ARBA00023054"/>
    </source>
</evidence>
<evidence type="ECO:0000256" key="2">
    <source>
        <dbReference type="ARBA" id="ARBA00009594"/>
    </source>
</evidence>
<evidence type="ECO:0000259" key="10">
    <source>
        <dbReference type="PROSITE" id="PS51322"/>
    </source>
</evidence>
<dbReference type="EMBL" id="JWZT01005330">
    <property type="protein sequence ID" value="KII61544.1"/>
    <property type="molecule type" value="Genomic_DNA"/>
</dbReference>
<keyword evidence="12" id="KW-1185">Reference proteome</keyword>
<dbReference type="OrthoDB" id="306304at2759"/>
<sequence>MRINVSQNVDYSGRVMVSCVKTWKYPENANLVSILSTVAAEFGKTPPVVQSSTTLQKSISNPLSHPSTQPYGFRDEPGIFDPTGRPAPLKQNQHTPFSNFYKNPSQSQNAINLWQDHFSTVKHLIIDELSTLAKMNEQKHNGELLIQGCSSLFSKMAKINDDQIRLDYYLENITINNEKLKRTVSDIKIYFGNRPELSESVIPLTSLDEDLLKALSIDEASQDVISILSVALERKTITPEDYLREIGTISSKQFKSRALSLKIIDYLKSV</sequence>
<reference evidence="11 12" key="1">
    <citation type="journal article" date="2014" name="Genome Biol. Evol.">
        <title>The genome of the myxosporean Thelohanellus kitauei shows adaptations to nutrient acquisition within its fish host.</title>
        <authorList>
            <person name="Yang Y."/>
            <person name="Xiong J."/>
            <person name="Zhou Z."/>
            <person name="Huo F."/>
            <person name="Miao W."/>
            <person name="Ran C."/>
            <person name="Liu Y."/>
            <person name="Zhang J."/>
            <person name="Feng J."/>
            <person name="Wang M."/>
            <person name="Wang M."/>
            <person name="Wang L."/>
            <person name="Yao B."/>
        </authorList>
    </citation>
    <scope>NUCLEOTIDE SEQUENCE [LARGE SCALE GENOMIC DNA]</scope>
    <source>
        <strain evidence="11">Wuqing</strain>
    </source>
</reference>
<dbReference type="Pfam" id="PF09454">
    <property type="entry name" value="Vps23_core"/>
    <property type="match status" value="1"/>
</dbReference>
<dbReference type="PANTHER" id="PTHR23306:SF3">
    <property type="entry name" value="TUMOR SUPPRESSOR PROTEIN 101"/>
    <property type="match status" value="1"/>
</dbReference>
<evidence type="ECO:0000313" key="11">
    <source>
        <dbReference type="EMBL" id="KII61544.1"/>
    </source>
</evidence>
<evidence type="ECO:0000256" key="7">
    <source>
        <dbReference type="PROSITE-ProRule" id="PRU00644"/>
    </source>
</evidence>
<feature type="region of interest" description="Disordered" evidence="8">
    <location>
        <begin position="53"/>
        <end position="72"/>
    </location>
</feature>
<dbReference type="PANTHER" id="PTHR23306">
    <property type="entry name" value="TUMOR SUSCEPTIBILITY GENE 101 PROTEIN-RELATED"/>
    <property type="match status" value="1"/>
</dbReference>
<feature type="domain" description="UEV" evidence="10">
    <location>
        <begin position="1"/>
        <end position="52"/>
    </location>
</feature>
<dbReference type="Gene3D" id="3.10.110.10">
    <property type="entry name" value="Ubiquitin Conjugating Enzyme"/>
    <property type="match status" value="1"/>
</dbReference>
<dbReference type="InterPro" id="IPR016135">
    <property type="entry name" value="UBQ-conjugating_enzyme/RWD"/>
</dbReference>
<evidence type="ECO:0000256" key="1">
    <source>
        <dbReference type="ARBA" id="ARBA00004177"/>
    </source>
</evidence>
<dbReference type="GO" id="GO:0043130">
    <property type="term" value="F:ubiquitin binding"/>
    <property type="evidence" value="ECO:0007669"/>
    <property type="project" value="TreeGrafter"/>
</dbReference>
<dbReference type="PROSITE" id="PS51322">
    <property type="entry name" value="UEV"/>
    <property type="match status" value="1"/>
</dbReference>
<feature type="domain" description="SB" evidence="9">
    <location>
        <begin position="205"/>
        <end position="270"/>
    </location>
</feature>
<dbReference type="AlphaFoldDB" id="A0A0C2MB40"/>
<comment type="similarity">
    <text evidence="2">Belongs to the ubiquitin-conjugating enzyme family. UEV subfamily.</text>
</comment>
<evidence type="ECO:0000256" key="5">
    <source>
        <dbReference type="ARBA" id="ARBA00022927"/>
    </source>
</evidence>
<accession>A0A0C2MB40</accession>
<comment type="subcellular location">
    <subcellularLocation>
        <location evidence="1">Endosome</location>
    </subcellularLocation>
</comment>
<dbReference type="Proteomes" id="UP000031668">
    <property type="component" value="Unassembled WGS sequence"/>
</dbReference>
<dbReference type="CDD" id="cd11685">
    <property type="entry name" value="UEV_TSG101-like"/>
    <property type="match status" value="1"/>
</dbReference>
<keyword evidence="3 7" id="KW-0813">Transport</keyword>
<keyword evidence="5 7" id="KW-0653">Protein transport</keyword>